<evidence type="ECO:0000313" key="5">
    <source>
        <dbReference type="EMBL" id="MCC2222754.1"/>
    </source>
</evidence>
<dbReference type="GO" id="GO:0052689">
    <property type="term" value="F:carboxylic ester hydrolase activity"/>
    <property type="evidence" value="ECO:0007669"/>
    <property type="project" value="UniProtKB-KW"/>
</dbReference>
<gene>
    <name evidence="5" type="ORF">LKD48_14180</name>
</gene>
<dbReference type="RefSeq" id="WP_308732352.1">
    <property type="nucleotide sequence ID" value="NZ_JAJEQN010000048.1"/>
</dbReference>
<dbReference type="AlphaFoldDB" id="A0AAE3E6S5"/>
<dbReference type="SUPFAM" id="SSF53474">
    <property type="entry name" value="alpha/beta-Hydrolases"/>
    <property type="match status" value="1"/>
</dbReference>
<dbReference type="Proteomes" id="UP001198200">
    <property type="component" value="Unassembled WGS sequence"/>
</dbReference>
<organism evidence="5 6">
    <name type="scientific">Anthropogastromicrobium aceti</name>
    <dbReference type="NCBI Taxonomy" id="2981768"/>
    <lineage>
        <taxon>Bacteria</taxon>
        <taxon>Bacillati</taxon>
        <taxon>Bacillota</taxon>
        <taxon>Clostridia</taxon>
        <taxon>Lachnospirales</taxon>
        <taxon>Lachnospiraceae</taxon>
        <taxon>Anthropogastromicrobium</taxon>
    </lineage>
</organism>
<accession>A0AAE3E6S5</accession>
<name>A0AAE3E6S5_9FIRM</name>
<dbReference type="Gene3D" id="3.40.50.1820">
    <property type="entry name" value="alpha/beta hydrolase"/>
    <property type="match status" value="1"/>
</dbReference>
<comment type="caution">
    <text evidence="5">The sequence shown here is derived from an EMBL/GenBank/DDBJ whole genome shotgun (WGS) entry which is preliminary data.</text>
</comment>
<dbReference type="Pfam" id="PF22244">
    <property type="entry name" value="GCE_fung"/>
    <property type="match status" value="1"/>
</dbReference>
<evidence type="ECO:0000313" key="6">
    <source>
        <dbReference type="Proteomes" id="UP001198200"/>
    </source>
</evidence>
<evidence type="ECO:0000259" key="4">
    <source>
        <dbReference type="Pfam" id="PF22244"/>
    </source>
</evidence>
<evidence type="ECO:0000256" key="1">
    <source>
        <dbReference type="ARBA" id="ARBA00022487"/>
    </source>
</evidence>
<feature type="domain" description="4-O-methyl-glucuronoyl methylesterase-like" evidence="4">
    <location>
        <begin position="79"/>
        <end position="307"/>
    </location>
</feature>
<evidence type="ECO:0000256" key="2">
    <source>
        <dbReference type="ARBA" id="ARBA00022729"/>
    </source>
</evidence>
<keyword evidence="2" id="KW-0732">Signal</keyword>
<dbReference type="InterPro" id="IPR054579">
    <property type="entry name" value="GCE-like_dom"/>
</dbReference>
<protein>
    <recommendedName>
        <fullName evidence="4">4-O-methyl-glucuronoyl methylesterase-like domain-containing protein</fullName>
    </recommendedName>
</protein>
<proteinExistence type="predicted"/>
<dbReference type="InterPro" id="IPR029058">
    <property type="entry name" value="AB_hydrolase_fold"/>
</dbReference>
<keyword evidence="6" id="KW-1185">Reference proteome</keyword>
<keyword evidence="1" id="KW-0719">Serine esterase</keyword>
<reference evidence="5 6" key="1">
    <citation type="submission" date="2021-10" db="EMBL/GenBank/DDBJ databases">
        <title>Anaerobic single-cell dispensing facilitates the cultivation of human gut bacteria.</title>
        <authorList>
            <person name="Afrizal A."/>
        </authorList>
    </citation>
    <scope>NUCLEOTIDE SEQUENCE [LARGE SCALE GENOMIC DNA]</scope>
    <source>
        <strain evidence="5 6">CLA-AA-H224</strain>
    </source>
</reference>
<keyword evidence="3" id="KW-0378">Hydrolase</keyword>
<dbReference type="EMBL" id="JAJEQN010000048">
    <property type="protein sequence ID" value="MCC2222754.1"/>
    <property type="molecule type" value="Genomic_DNA"/>
</dbReference>
<evidence type="ECO:0000256" key="3">
    <source>
        <dbReference type="ARBA" id="ARBA00022801"/>
    </source>
</evidence>
<sequence length="356" mass="40500">MNGLQKEIENRHLPELMRLENGDAVTNCANWKLRREEIKKLLCHEYMGVTPENIKSTFECVGVDEDAYGGKATEKTIKVQLANNNDAYEFLFKLILPKSAKEKIPVFLHLQFNELVAGGLGEEIIDNGYAIVHVCYQDIDPDDSKESFLGVSRFEKDWIKKDRWGKIAVWAFGASKIMDYLQTVVQLDHARIAVIGHSRLALTALWCAAMDERFSLAVAGNSGSLYRGSQAESFRDLSREYTRYWFCPNLFRDDRDANDLPFDMHFLIALIAPRYVCLTGATRDLWADAHSEVLSGLAASPAFEILGQKGLICQDEILPDTLYDEGNISFFLRAGTHFLGRDDWHAVMKYREEKNI</sequence>